<organism evidence="2 3">
    <name type="scientific">Astyanax mexicanus</name>
    <name type="common">Blind cave fish</name>
    <name type="synonym">Astyanax fasciatus mexicanus</name>
    <dbReference type="NCBI Taxonomy" id="7994"/>
    <lineage>
        <taxon>Eukaryota</taxon>
        <taxon>Metazoa</taxon>
        <taxon>Chordata</taxon>
        <taxon>Craniata</taxon>
        <taxon>Vertebrata</taxon>
        <taxon>Euteleostomi</taxon>
        <taxon>Actinopterygii</taxon>
        <taxon>Neopterygii</taxon>
        <taxon>Teleostei</taxon>
        <taxon>Ostariophysi</taxon>
        <taxon>Characiformes</taxon>
        <taxon>Characoidei</taxon>
        <taxon>Acestrorhamphidae</taxon>
        <taxon>Acestrorhamphinae</taxon>
        <taxon>Astyanax</taxon>
    </lineage>
</organism>
<name>A0A3B1KB47_ASTMX</name>
<dbReference type="STRING" id="7994.ENSAMXP00000051300"/>
<feature type="transmembrane region" description="Helical" evidence="1">
    <location>
        <begin position="234"/>
        <end position="257"/>
    </location>
</feature>
<feature type="transmembrane region" description="Helical" evidence="1">
    <location>
        <begin position="162"/>
        <end position="178"/>
    </location>
</feature>
<keyword evidence="1" id="KW-0472">Membrane</keyword>
<dbReference type="AlphaFoldDB" id="A0A3B1KB47"/>
<evidence type="ECO:0000313" key="2">
    <source>
        <dbReference type="Ensembl" id="ENSAMXP00000051300.1"/>
    </source>
</evidence>
<dbReference type="GO" id="GO:0043235">
    <property type="term" value="C:receptor complex"/>
    <property type="evidence" value="ECO:0007669"/>
    <property type="project" value="TreeGrafter"/>
</dbReference>
<feature type="transmembrane region" description="Helical" evidence="1">
    <location>
        <begin position="37"/>
        <end position="59"/>
    </location>
</feature>
<dbReference type="InParanoid" id="A0A3B1KB47"/>
<keyword evidence="1" id="KW-1133">Transmembrane helix</keyword>
<reference evidence="2" key="4">
    <citation type="submission" date="2025-09" db="UniProtKB">
        <authorList>
            <consortium name="Ensembl"/>
        </authorList>
    </citation>
    <scope>IDENTIFICATION</scope>
</reference>
<dbReference type="GO" id="GO:0005886">
    <property type="term" value="C:plasma membrane"/>
    <property type="evidence" value="ECO:0007669"/>
    <property type="project" value="TreeGrafter"/>
</dbReference>
<keyword evidence="3" id="KW-1185">Reference proteome</keyword>
<reference evidence="3" key="2">
    <citation type="journal article" date="2014" name="Nat. Commun.">
        <title>The cavefish genome reveals candidate genes for eye loss.</title>
        <authorList>
            <person name="McGaugh S.E."/>
            <person name="Gross J.B."/>
            <person name="Aken B."/>
            <person name="Blin M."/>
            <person name="Borowsky R."/>
            <person name="Chalopin D."/>
            <person name="Hinaux H."/>
            <person name="Jeffery W.R."/>
            <person name="Keene A."/>
            <person name="Ma L."/>
            <person name="Minx P."/>
            <person name="Murphy D."/>
            <person name="O'Quin K.E."/>
            <person name="Retaux S."/>
            <person name="Rohner N."/>
            <person name="Searle S.M."/>
            <person name="Stahl B.A."/>
            <person name="Tabin C."/>
            <person name="Volff J.N."/>
            <person name="Yoshizawa M."/>
            <person name="Warren W.C."/>
        </authorList>
    </citation>
    <scope>NUCLEOTIDE SEQUENCE [LARGE SCALE GENOMIC DNA]</scope>
    <source>
        <strain evidence="3">female</strain>
    </source>
</reference>
<reference evidence="3" key="1">
    <citation type="submission" date="2013-03" db="EMBL/GenBank/DDBJ databases">
        <authorList>
            <person name="Jeffery W."/>
            <person name="Warren W."/>
            <person name="Wilson R.K."/>
        </authorList>
    </citation>
    <scope>NUCLEOTIDE SEQUENCE</scope>
    <source>
        <strain evidence="3">female</strain>
    </source>
</reference>
<feature type="transmembrane region" description="Helical" evidence="1">
    <location>
        <begin position="115"/>
        <end position="134"/>
    </location>
</feature>
<dbReference type="GeneTree" id="ENSGT00390000015520"/>
<dbReference type="Proteomes" id="UP000018467">
    <property type="component" value="Unassembled WGS sequence"/>
</dbReference>
<dbReference type="FunCoup" id="A0A3B1KB47">
    <property type="interactions" value="905"/>
</dbReference>
<dbReference type="Ensembl" id="ENSAMXT00000037112.1">
    <property type="protein sequence ID" value="ENSAMXP00000051300.1"/>
    <property type="gene ID" value="ENSAMXG00000038458.1"/>
</dbReference>
<feature type="transmembrane region" description="Helical" evidence="1">
    <location>
        <begin position="6"/>
        <end position="25"/>
    </location>
</feature>
<feature type="transmembrane region" description="Helical" evidence="1">
    <location>
        <begin position="71"/>
        <end position="95"/>
    </location>
</feature>
<protein>
    <submittedName>
        <fullName evidence="2">G protein-coupled receptor 160</fullName>
    </submittedName>
</protein>
<accession>A0A3B1KB47</accession>
<dbReference type="InterPro" id="IPR042353">
    <property type="entry name" value="GPR160"/>
</dbReference>
<proteinExistence type="predicted"/>
<evidence type="ECO:0000256" key="1">
    <source>
        <dbReference type="SAM" id="Phobius"/>
    </source>
</evidence>
<keyword evidence="1" id="KW-0812">Transmembrane</keyword>
<evidence type="ECO:0000313" key="3">
    <source>
        <dbReference type="Proteomes" id="UP000018467"/>
    </source>
</evidence>
<dbReference type="PANTHER" id="PTHR15573:SF0">
    <property type="entry name" value="G-PROTEIN COUPLED RECEPTOR 160-RELATED"/>
    <property type="match status" value="1"/>
</dbReference>
<feature type="transmembrane region" description="Helical" evidence="1">
    <location>
        <begin position="190"/>
        <end position="214"/>
    </location>
</feature>
<sequence>MEVSLPTLLLVLWLKAVLDWAMVLIQWPHVVRSFCGFFCISLALIDTILDVLVTQLFLVEDLYISNLHFTRYHVCLLVQATGFVYSVLQWPVFLLIGLDIYRTQSTVEVSWTRKLIYVCGTALLWSLTMFYVFWRADFSPVTGDDPQHLQCILIGSSQSSQVATVVLVAVTGLVLYTYTHKYDERGQEDLRHSVFSFLSNWSFFLALLVLLLMFQAEIPAYLDMNVPWLDLLHSFLGFSHMMLLLCPPFLIPNFWLCQCQNGERWLKPLDTSTILFLFKESLHPFCKMYKLHLTSQISLSICNMLHLTEIADTNNQ</sequence>
<dbReference type="PANTHER" id="PTHR15573">
    <property type="entry name" value="G-PROTEIN COUPLED RECEPTOR 160-RELATED"/>
    <property type="match status" value="1"/>
</dbReference>
<reference evidence="2" key="3">
    <citation type="submission" date="2025-08" db="UniProtKB">
        <authorList>
            <consortium name="Ensembl"/>
        </authorList>
    </citation>
    <scope>IDENTIFICATION</scope>
</reference>
<dbReference type="Bgee" id="ENSAMXG00000038458">
    <property type="expression patterns" value="Expressed in zone of skin and 9 other cell types or tissues"/>
</dbReference>